<dbReference type="Proteomes" id="UP000250235">
    <property type="component" value="Unassembled WGS sequence"/>
</dbReference>
<evidence type="ECO:0000313" key="2">
    <source>
        <dbReference type="Proteomes" id="UP000250235"/>
    </source>
</evidence>
<evidence type="ECO:0000313" key="1">
    <source>
        <dbReference type="EMBL" id="KZV40763.1"/>
    </source>
</evidence>
<keyword evidence="2" id="KW-1185">Reference proteome</keyword>
<accession>A0A2Z7C8D7</accession>
<gene>
    <name evidence="1" type="ORF">F511_13828</name>
</gene>
<proteinExistence type="predicted"/>
<protein>
    <submittedName>
        <fullName evidence="1">Cinnamoyl-CoA reductase 1-like</fullName>
    </submittedName>
</protein>
<dbReference type="AlphaFoldDB" id="A0A2Z7C8D7"/>
<sequence>MRAAASWCGSSARLRPTLETWLVREEPAGPGGGPACGALAMGGQSRSCEVEKRRCALVHEHVGPLGSLGLNGAGYDPVDFVPTDALAGVGIESLGLVFVVTVAQNYKDARASGNTALSSPCWDLLATMRRVVNYHSSWARQQQVELFDASVVALTGEIWHSGIQTSTLVNDISKSDRWFLMRVVVSLSKEKSGISFCAGAKVNRKATRVGQPLEVDCWYWAQTSRCIVRNLLVTG</sequence>
<organism evidence="1 2">
    <name type="scientific">Dorcoceras hygrometricum</name>
    <dbReference type="NCBI Taxonomy" id="472368"/>
    <lineage>
        <taxon>Eukaryota</taxon>
        <taxon>Viridiplantae</taxon>
        <taxon>Streptophyta</taxon>
        <taxon>Embryophyta</taxon>
        <taxon>Tracheophyta</taxon>
        <taxon>Spermatophyta</taxon>
        <taxon>Magnoliopsida</taxon>
        <taxon>eudicotyledons</taxon>
        <taxon>Gunneridae</taxon>
        <taxon>Pentapetalae</taxon>
        <taxon>asterids</taxon>
        <taxon>lamiids</taxon>
        <taxon>Lamiales</taxon>
        <taxon>Gesneriaceae</taxon>
        <taxon>Didymocarpoideae</taxon>
        <taxon>Trichosporeae</taxon>
        <taxon>Loxocarpinae</taxon>
        <taxon>Dorcoceras</taxon>
    </lineage>
</organism>
<name>A0A2Z7C8D7_9LAMI</name>
<dbReference type="EMBL" id="KQ999871">
    <property type="protein sequence ID" value="KZV40763.1"/>
    <property type="molecule type" value="Genomic_DNA"/>
</dbReference>
<reference evidence="1 2" key="1">
    <citation type="journal article" date="2015" name="Proc. Natl. Acad. Sci. U.S.A.">
        <title>The resurrection genome of Boea hygrometrica: A blueprint for survival of dehydration.</title>
        <authorList>
            <person name="Xiao L."/>
            <person name="Yang G."/>
            <person name="Zhang L."/>
            <person name="Yang X."/>
            <person name="Zhao S."/>
            <person name="Ji Z."/>
            <person name="Zhou Q."/>
            <person name="Hu M."/>
            <person name="Wang Y."/>
            <person name="Chen M."/>
            <person name="Xu Y."/>
            <person name="Jin H."/>
            <person name="Xiao X."/>
            <person name="Hu G."/>
            <person name="Bao F."/>
            <person name="Hu Y."/>
            <person name="Wan P."/>
            <person name="Li L."/>
            <person name="Deng X."/>
            <person name="Kuang T."/>
            <person name="Xiang C."/>
            <person name="Zhu J.K."/>
            <person name="Oliver M.J."/>
            <person name="He Y."/>
        </authorList>
    </citation>
    <scope>NUCLEOTIDE SEQUENCE [LARGE SCALE GENOMIC DNA]</scope>
    <source>
        <strain evidence="2">cv. XS01</strain>
    </source>
</reference>